<organism evidence="2 3">
    <name type="scientific">Lignipirellula cremea</name>
    <dbReference type="NCBI Taxonomy" id="2528010"/>
    <lineage>
        <taxon>Bacteria</taxon>
        <taxon>Pseudomonadati</taxon>
        <taxon>Planctomycetota</taxon>
        <taxon>Planctomycetia</taxon>
        <taxon>Pirellulales</taxon>
        <taxon>Pirellulaceae</taxon>
        <taxon>Lignipirellula</taxon>
    </lineage>
</organism>
<name>A0A518DMH0_9BACT</name>
<dbReference type="EMBL" id="CP036433">
    <property type="protein sequence ID" value="QDU93035.1"/>
    <property type="molecule type" value="Genomic_DNA"/>
</dbReference>
<dbReference type="PANTHER" id="PTHR30093">
    <property type="entry name" value="GENERAL SECRETION PATHWAY PROTEIN G"/>
    <property type="match status" value="1"/>
</dbReference>
<evidence type="ECO:0000313" key="2">
    <source>
        <dbReference type="EMBL" id="QDU93035.1"/>
    </source>
</evidence>
<dbReference type="Gene3D" id="3.30.700.10">
    <property type="entry name" value="Glycoprotein, Type 4 Pilin"/>
    <property type="match status" value="1"/>
</dbReference>
<dbReference type="Proteomes" id="UP000317648">
    <property type="component" value="Chromosome"/>
</dbReference>
<dbReference type="PANTHER" id="PTHR30093:SF2">
    <property type="entry name" value="TYPE II SECRETION SYSTEM PROTEIN H"/>
    <property type="match status" value="1"/>
</dbReference>
<reference evidence="2 3" key="1">
    <citation type="submission" date="2019-02" db="EMBL/GenBank/DDBJ databases">
        <title>Deep-cultivation of Planctomycetes and their phenomic and genomic characterization uncovers novel biology.</title>
        <authorList>
            <person name="Wiegand S."/>
            <person name="Jogler M."/>
            <person name="Boedeker C."/>
            <person name="Pinto D."/>
            <person name="Vollmers J."/>
            <person name="Rivas-Marin E."/>
            <person name="Kohn T."/>
            <person name="Peeters S.H."/>
            <person name="Heuer A."/>
            <person name="Rast P."/>
            <person name="Oberbeckmann S."/>
            <person name="Bunk B."/>
            <person name="Jeske O."/>
            <person name="Meyerdierks A."/>
            <person name="Storesund J.E."/>
            <person name="Kallscheuer N."/>
            <person name="Luecker S."/>
            <person name="Lage O.M."/>
            <person name="Pohl T."/>
            <person name="Merkel B.J."/>
            <person name="Hornburger P."/>
            <person name="Mueller R.-W."/>
            <person name="Bruemmer F."/>
            <person name="Labrenz M."/>
            <person name="Spormann A.M."/>
            <person name="Op den Camp H."/>
            <person name="Overmann J."/>
            <person name="Amann R."/>
            <person name="Jetten M.S.M."/>
            <person name="Mascher T."/>
            <person name="Medema M.H."/>
            <person name="Devos D.P."/>
            <person name="Kaster A.-K."/>
            <person name="Ovreas L."/>
            <person name="Rohde M."/>
            <person name="Galperin M.Y."/>
            <person name="Jogler C."/>
        </authorList>
    </citation>
    <scope>NUCLEOTIDE SEQUENCE [LARGE SCALE GENOMIC DNA]</scope>
    <source>
        <strain evidence="2 3">Pla85_3_4</strain>
    </source>
</reference>
<gene>
    <name evidence="2" type="ORF">Pla8534_08100</name>
</gene>
<keyword evidence="1" id="KW-0812">Transmembrane</keyword>
<accession>A0A518DMH0</accession>
<sequence>MNSHLRKRPGGFTLVELLVVITIITILAGLTTVGIGAAIRSAHKAAIALEINELSRAVEAYYTKFGDYFPATVNLTNPSSANAIAFNKHLRKAFRNHTETPTSLTAALGNTSPGATLDAAETMVFFLGQAPTSLKLNPKLPVSGAGNPIALFTFNETRILDPDGDGFFSYYPKYGDGTFLAYFDHSSYAVTSFTQSGKGTVSPYFKSNTANDFINPETYQIISAGLDGQFGHVQASPNDRKVFPSGINYDPDGEDNDNIANFSEGRALEDLLP</sequence>
<dbReference type="RefSeq" id="WP_145049496.1">
    <property type="nucleotide sequence ID" value="NZ_CP036433.1"/>
</dbReference>
<dbReference type="KEGG" id="lcre:Pla8534_08100"/>
<protein>
    <recommendedName>
        <fullName evidence="4">Type II secretion system protein G</fullName>
    </recommendedName>
</protein>
<keyword evidence="1" id="KW-1133">Transmembrane helix</keyword>
<evidence type="ECO:0000256" key="1">
    <source>
        <dbReference type="SAM" id="Phobius"/>
    </source>
</evidence>
<dbReference type="InterPro" id="IPR012902">
    <property type="entry name" value="N_methyl_site"/>
</dbReference>
<dbReference type="Pfam" id="PF07963">
    <property type="entry name" value="N_methyl"/>
    <property type="match status" value="1"/>
</dbReference>
<proteinExistence type="predicted"/>
<dbReference type="OrthoDB" id="283383at2"/>
<evidence type="ECO:0008006" key="4">
    <source>
        <dbReference type="Google" id="ProtNLM"/>
    </source>
</evidence>
<dbReference type="NCBIfam" id="TIGR02532">
    <property type="entry name" value="IV_pilin_GFxxxE"/>
    <property type="match status" value="1"/>
</dbReference>
<keyword evidence="3" id="KW-1185">Reference proteome</keyword>
<dbReference type="AlphaFoldDB" id="A0A518DMH0"/>
<keyword evidence="1" id="KW-0472">Membrane</keyword>
<dbReference type="InterPro" id="IPR045584">
    <property type="entry name" value="Pilin-like"/>
</dbReference>
<feature type="transmembrane region" description="Helical" evidence="1">
    <location>
        <begin position="12"/>
        <end position="39"/>
    </location>
</feature>
<dbReference type="SUPFAM" id="SSF54523">
    <property type="entry name" value="Pili subunits"/>
    <property type="match status" value="1"/>
</dbReference>
<evidence type="ECO:0000313" key="3">
    <source>
        <dbReference type="Proteomes" id="UP000317648"/>
    </source>
</evidence>